<dbReference type="InterPro" id="IPR018968">
    <property type="entry name" value="Phasin"/>
</dbReference>
<evidence type="ECO:0000259" key="3">
    <source>
        <dbReference type="Pfam" id="PF09361"/>
    </source>
</evidence>
<dbReference type="Pfam" id="PF09361">
    <property type="entry name" value="Phasin_2"/>
    <property type="match status" value="1"/>
</dbReference>
<dbReference type="Pfam" id="PF01814">
    <property type="entry name" value="Hemerythrin"/>
    <property type="match status" value="1"/>
</dbReference>
<comment type="caution">
    <text evidence="4">The sequence shown here is derived from an EMBL/GenBank/DDBJ whole genome shotgun (WGS) entry which is preliminary data.</text>
</comment>
<evidence type="ECO:0000259" key="2">
    <source>
        <dbReference type="Pfam" id="PF01814"/>
    </source>
</evidence>
<feature type="domain" description="Phasin" evidence="3">
    <location>
        <begin position="232"/>
        <end position="318"/>
    </location>
</feature>
<organism evidence="4 5">
    <name type="scientific">Microvirga aerophila</name>
    <dbReference type="NCBI Taxonomy" id="670291"/>
    <lineage>
        <taxon>Bacteria</taxon>
        <taxon>Pseudomonadati</taxon>
        <taxon>Pseudomonadota</taxon>
        <taxon>Alphaproteobacteria</taxon>
        <taxon>Hyphomicrobiales</taxon>
        <taxon>Methylobacteriaceae</taxon>
        <taxon>Microvirga</taxon>
    </lineage>
</organism>
<evidence type="ECO:0000313" key="5">
    <source>
        <dbReference type="Proteomes" id="UP000321085"/>
    </source>
</evidence>
<protein>
    <recommendedName>
        <fullName evidence="6">Hemerythrin-like domain-containing protein</fullName>
    </recommendedName>
</protein>
<proteinExistence type="predicted"/>
<evidence type="ECO:0000313" key="4">
    <source>
        <dbReference type="EMBL" id="GEO15353.1"/>
    </source>
</evidence>
<accession>A0A512BTP2</accession>
<dbReference type="PANTHER" id="PTHR35585:SF1">
    <property type="entry name" value="HHE DOMAIN PROTEIN (AFU_ORTHOLOGUE AFUA_4G00730)"/>
    <property type="match status" value="1"/>
</dbReference>
<evidence type="ECO:0008006" key="6">
    <source>
        <dbReference type="Google" id="ProtNLM"/>
    </source>
</evidence>
<dbReference type="PANTHER" id="PTHR35585">
    <property type="entry name" value="HHE DOMAIN PROTEIN (AFU_ORTHOLOGUE AFUA_4G00730)"/>
    <property type="match status" value="1"/>
</dbReference>
<reference evidence="4 5" key="1">
    <citation type="submission" date="2019-07" db="EMBL/GenBank/DDBJ databases">
        <title>Whole genome shotgun sequence of Microvirga aerophila NBRC 106136.</title>
        <authorList>
            <person name="Hosoyama A."/>
            <person name="Uohara A."/>
            <person name="Ohji S."/>
            <person name="Ichikawa N."/>
        </authorList>
    </citation>
    <scope>NUCLEOTIDE SEQUENCE [LARGE SCALE GENOMIC DNA]</scope>
    <source>
        <strain evidence="4 5">NBRC 106136</strain>
    </source>
</reference>
<evidence type="ECO:0000256" key="1">
    <source>
        <dbReference type="SAM" id="Coils"/>
    </source>
</evidence>
<dbReference type="EMBL" id="BJYU01000040">
    <property type="protein sequence ID" value="GEO15353.1"/>
    <property type="molecule type" value="Genomic_DNA"/>
</dbReference>
<dbReference type="AlphaFoldDB" id="A0A512BTP2"/>
<gene>
    <name evidence="4" type="ORF">MAE02_30490</name>
</gene>
<dbReference type="InterPro" id="IPR012312">
    <property type="entry name" value="Hemerythrin-like"/>
</dbReference>
<feature type="domain" description="Hemerythrin-like" evidence="2">
    <location>
        <begin position="16"/>
        <end position="121"/>
    </location>
</feature>
<keyword evidence="5" id="KW-1185">Reference proteome</keyword>
<sequence length="328" mass="36833">MTTTRTIGQTPPDRANDLFSRLLETTNDAVQMREELFGDLKQELRLLADLHEQHLFPVLEKHPDTADLVRDAREDNRQTEALLIELENTPKDNDVFVTKVAELSSMFQQHIRNDKDELLPVVLKVMNEDEVEAVVERVEEEIAEVAQAKRVAAKRGRKPAASALDAGETLLTVVEAEAESVQNLVQAVGDIVQDQVKTASETVERTADLSIEITKRAEGGTPNLVNRALEPFQASIQSNRALVRGATTIALEWAELRQERLQHNLDRMNDLLQCRFVTDAMLVQSALVRENMERFVENNQRLAQLTAQLTQDAVRTITSVAGRNQRAS</sequence>
<dbReference type="Proteomes" id="UP000321085">
    <property type="component" value="Unassembled WGS sequence"/>
</dbReference>
<name>A0A512BTP2_9HYPH</name>
<keyword evidence="1" id="KW-0175">Coiled coil</keyword>
<feature type="coiled-coil region" evidence="1">
    <location>
        <begin position="128"/>
        <end position="155"/>
    </location>
</feature>
<dbReference type="Gene3D" id="1.20.120.520">
    <property type="entry name" value="nmb1532 protein domain like"/>
    <property type="match status" value="1"/>
</dbReference>
<dbReference type="RefSeq" id="WP_147021808.1">
    <property type="nucleotide sequence ID" value="NZ_BJYU01000040.1"/>
</dbReference>